<evidence type="ECO:0000313" key="1">
    <source>
        <dbReference type="EMBL" id="KAH7967352.1"/>
    </source>
</evidence>
<sequence length="336" mass="35933">MRPKPSLSLAGRLGLAGSPLCPAQNRRKIRKNGRTHQNVGSTCSGCQAETDRTVLDGLGSNGPPKIGLIDGADAKYRATGSGISYVGGTLVSFIFPSLLVHMHEQYGLRGTLLIVGGLTLNAVAGSLLVAKPGEALLRRSPRRQPERETGAKLLNQAGTRRARSEGRTEARRSDELSFLRRPIYYVIVFTGVVFAYNLVMFSVTVVDHAMGQGLSKLQAALLLSCYGAGEFVGRISSGIITDKKLCHRRDIMAVGFLLYSLSLLALIHGDSVVLLGAASVLFGLTGGCIMILFSVLIVEYFGLKKLPMAIGIHCLINGLSALPRPLLIGKDSFMLL</sequence>
<reference evidence="1" key="1">
    <citation type="submission" date="2020-05" db="EMBL/GenBank/DDBJ databases">
        <title>Large-scale comparative analyses of tick genomes elucidate their genetic diversity and vector capacities.</title>
        <authorList>
            <person name="Jia N."/>
            <person name="Wang J."/>
            <person name="Shi W."/>
            <person name="Du L."/>
            <person name="Sun Y."/>
            <person name="Zhan W."/>
            <person name="Jiang J."/>
            <person name="Wang Q."/>
            <person name="Zhang B."/>
            <person name="Ji P."/>
            <person name="Sakyi L.B."/>
            <person name="Cui X."/>
            <person name="Yuan T."/>
            <person name="Jiang B."/>
            <person name="Yang W."/>
            <person name="Lam T.T.-Y."/>
            <person name="Chang Q."/>
            <person name="Ding S."/>
            <person name="Wang X."/>
            <person name="Zhu J."/>
            <person name="Ruan X."/>
            <person name="Zhao L."/>
            <person name="Wei J."/>
            <person name="Que T."/>
            <person name="Du C."/>
            <person name="Cheng J."/>
            <person name="Dai P."/>
            <person name="Han X."/>
            <person name="Huang E."/>
            <person name="Gao Y."/>
            <person name="Liu J."/>
            <person name="Shao H."/>
            <person name="Ye R."/>
            <person name="Li L."/>
            <person name="Wei W."/>
            <person name="Wang X."/>
            <person name="Wang C."/>
            <person name="Yang T."/>
            <person name="Huo Q."/>
            <person name="Li W."/>
            <person name="Guo W."/>
            <person name="Chen H."/>
            <person name="Zhou L."/>
            <person name="Ni X."/>
            <person name="Tian J."/>
            <person name="Zhou Y."/>
            <person name="Sheng Y."/>
            <person name="Liu T."/>
            <person name="Pan Y."/>
            <person name="Xia L."/>
            <person name="Li J."/>
            <person name="Zhao F."/>
            <person name="Cao W."/>
        </authorList>
    </citation>
    <scope>NUCLEOTIDE SEQUENCE</scope>
    <source>
        <strain evidence="1">Dsil-2018</strain>
    </source>
</reference>
<proteinExistence type="predicted"/>
<evidence type="ECO:0000313" key="2">
    <source>
        <dbReference type="Proteomes" id="UP000821865"/>
    </source>
</evidence>
<dbReference type="Proteomes" id="UP000821865">
    <property type="component" value="Chromosome 2"/>
</dbReference>
<keyword evidence="2" id="KW-1185">Reference proteome</keyword>
<dbReference type="EMBL" id="CM023471">
    <property type="protein sequence ID" value="KAH7967352.1"/>
    <property type="molecule type" value="Genomic_DNA"/>
</dbReference>
<name>A0ACB8DGS6_DERSI</name>
<protein>
    <submittedName>
        <fullName evidence="1">Uncharacterized protein</fullName>
    </submittedName>
</protein>
<accession>A0ACB8DGS6</accession>
<comment type="caution">
    <text evidence="1">The sequence shown here is derived from an EMBL/GenBank/DDBJ whole genome shotgun (WGS) entry which is preliminary data.</text>
</comment>
<organism evidence="1 2">
    <name type="scientific">Dermacentor silvarum</name>
    <name type="common">Tick</name>
    <dbReference type="NCBI Taxonomy" id="543639"/>
    <lineage>
        <taxon>Eukaryota</taxon>
        <taxon>Metazoa</taxon>
        <taxon>Ecdysozoa</taxon>
        <taxon>Arthropoda</taxon>
        <taxon>Chelicerata</taxon>
        <taxon>Arachnida</taxon>
        <taxon>Acari</taxon>
        <taxon>Parasitiformes</taxon>
        <taxon>Ixodida</taxon>
        <taxon>Ixodoidea</taxon>
        <taxon>Ixodidae</taxon>
        <taxon>Rhipicephalinae</taxon>
        <taxon>Dermacentor</taxon>
    </lineage>
</organism>
<gene>
    <name evidence="1" type="ORF">HPB49_024271</name>
</gene>